<reference evidence="1 2" key="1">
    <citation type="submission" date="2015-12" db="EMBL/GenBank/DDBJ databases">
        <title>Genome sequence of Aneurinibacillus soli.</title>
        <authorList>
            <person name="Lee J.S."/>
            <person name="Lee K.C."/>
            <person name="Kim K.K."/>
            <person name="Lee B.W."/>
        </authorList>
    </citation>
    <scope>NUCLEOTIDE SEQUENCE [LARGE SCALE GENOMIC DNA]</scope>
    <source>
        <strain evidence="1 2">CB4</strain>
    </source>
</reference>
<name>A0A0U5BDZ5_9BACL</name>
<dbReference type="CDD" id="cd04692">
    <property type="entry name" value="NUDIX_Hydrolase"/>
    <property type="match status" value="1"/>
</dbReference>
<protein>
    <submittedName>
        <fullName evidence="1">Nudix hydrolase</fullName>
        <ecNumber evidence="1">3.6.1.-</ecNumber>
    </submittedName>
</protein>
<dbReference type="EC" id="3.6.1.-" evidence="1"/>
<dbReference type="EMBL" id="AP017312">
    <property type="protein sequence ID" value="BAU28471.1"/>
    <property type="molecule type" value="Genomic_DNA"/>
</dbReference>
<organism evidence="1 2">
    <name type="scientific">Aneurinibacillus soli</name>
    <dbReference type="NCBI Taxonomy" id="1500254"/>
    <lineage>
        <taxon>Bacteria</taxon>
        <taxon>Bacillati</taxon>
        <taxon>Bacillota</taxon>
        <taxon>Bacilli</taxon>
        <taxon>Bacillales</taxon>
        <taxon>Paenibacillaceae</taxon>
        <taxon>Aneurinibacillus group</taxon>
        <taxon>Aneurinibacillus</taxon>
    </lineage>
</organism>
<accession>A0A0U5BDZ5</accession>
<dbReference type="PROSITE" id="PS51462">
    <property type="entry name" value="NUDIX"/>
    <property type="match status" value="1"/>
</dbReference>
<dbReference type="PANTHER" id="PTHR10885">
    <property type="entry name" value="ISOPENTENYL-DIPHOSPHATE DELTA-ISOMERASE"/>
    <property type="match status" value="1"/>
</dbReference>
<dbReference type="SUPFAM" id="SSF55811">
    <property type="entry name" value="Nudix"/>
    <property type="match status" value="1"/>
</dbReference>
<sequence>MDEYIDILNGEMKPIGVATRGEIHRQGYWHQTFHCWVILLEGDCPYILFQKRHPSKETFPNQLDISAAGHILKGETVEDGVRELHEELGIHVDYSELIPLGMYKGNYITETYKDREFNHIHLLKTNRNLDDFSIQQSELKGLYKIDEASFRALLQGKEQTVKAIGFEFNSSGAKEQKCLLVGRGDFAAQGEGYYDFVFRAIDNGLKIIVHSH</sequence>
<dbReference type="PANTHER" id="PTHR10885:SF0">
    <property type="entry name" value="ISOPENTENYL-DIPHOSPHATE DELTA-ISOMERASE"/>
    <property type="match status" value="1"/>
</dbReference>
<dbReference type="AlphaFoldDB" id="A0A0U5BDZ5"/>
<dbReference type="InterPro" id="IPR015797">
    <property type="entry name" value="NUDIX_hydrolase-like_dom_sf"/>
</dbReference>
<gene>
    <name evidence="1" type="ORF">CB4_02645</name>
</gene>
<evidence type="ECO:0000313" key="1">
    <source>
        <dbReference type="EMBL" id="BAU28471.1"/>
    </source>
</evidence>
<dbReference type="GO" id="GO:0016787">
    <property type="term" value="F:hydrolase activity"/>
    <property type="evidence" value="ECO:0007669"/>
    <property type="project" value="UniProtKB-KW"/>
</dbReference>
<evidence type="ECO:0000313" key="2">
    <source>
        <dbReference type="Proteomes" id="UP000217696"/>
    </source>
</evidence>
<dbReference type="KEGG" id="asoc:CB4_02645"/>
<keyword evidence="1" id="KW-0378">Hydrolase</keyword>
<keyword evidence="2" id="KW-1185">Reference proteome</keyword>
<dbReference type="Pfam" id="PF00293">
    <property type="entry name" value="NUDIX"/>
    <property type="match status" value="1"/>
</dbReference>
<dbReference type="RefSeq" id="WP_096466224.1">
    <property type="nucleotide sequence ID" value="NZ_AP017312.1"/>
</dbReference>
<dbReference type="Gene3D" id="3.90.79.10">
    <property type="entry name" value="Nucleoside Triphosphate Pyrophosphohydrolase"/>
    <property type="match status" value="1"/>
</dbReference>
<dbReference type="InterPro" id="IPR000086">
    <property type="entry name" value="NUDIX_hydrolase_dom"/>
</dbReference>
<dbReference type="Proteomes" id="UP000217696">
    <property type="component" value="Chromosome"/>
</dbReference>
<dbReference type="OrthoDB" id="9780586at2"/>
<proteinExistence type="predicted"/>